<name>A0ABS7AL09_9CLOT</name>
<dbReference type="Proteomes" id="UP001519921">
    <property type="component" value="Unassembled WGS sequence"/>
</dbReference>
<organism evidence="2 3">
    <name type="scientific">Clostridium weizhouense</name>
    <dbReference type="NCBI Taxonomy" id="2859781"/>
    <lineage>
        <taxon>Bacteria</taxon>
        <taxon>Bacillati</taxon>
        <taxon>Bacillota</taxon>
        <taxon>Clostridia</taxon>
        <taxon>Eubacteriales</taxon>
        <taxon>Clostridiaceae</taxon>
        <taxon>Clostridium</taxon>
    </lineage>
</organism>
<accession>A0ABS7AL09</accession>
<evidence type="ECO:0000313" key="3">
    <source>
        <dbReference type="Proteomes" id="UP001519921"/>
    </source>
</evidence>
<feature type="transmembrane region" description="Helical" evidence="1">
    <location>
        <begin position="86"/>
        <end position="105"/>
    </location>
</feature>
<feature type="transmembrane region" description="Helical" evidence="1">
    <location>
        <begin position="16"/>
        <end position="34"/>
    </location>
</feature>
<sequence length="153" mass="17620">MKSLVKYIPKVEKKTLLLIAGMVWGFAGFKVLNLGIQDVSINNGKFISNLIFAGLVFYIFFKFIFSKIYNKHTRRIVNSQLEKQCIFSFFDVKSYCIMGVMIFLGKTIRNLEIFNPIYVGNFYIGLGFALFVAGVLFIMSSLKFELTKLKYNN</sequence>
<keyword evidence="1" id="KW-1133">Transmembrane helix</keyword>
<keyword evidence="1" id="KW-0472">Membrane</keyword>
<keyword evidence="3" id="KW-1185">Reference proteome</keyword>
<keyword evidence="1" id="KW-0812">Transmembrane</keyword>
<dbReference type="RefSeq" id="WP_219778148.1">
    <property type="nucleotide sequence ID" value="NZ_JAHXPT010000002.1"/>
</dbReference>
<comment type="caution">
    <text evidence="2">The sequence shown here is derived from an EMBL/GenBank/DDBJ whole genome shotgun (WGS) entry which is preliminary data.</text>
</comment>
<reference evidence="2 3" key="1">
    <citation type="submission" date="2021-07" db="EMBL/GenBank/DDBJ databases">
        <title>Clostridium weizhouense sp. nov., an anaerobic bacterium isolated from activated sludge of Petroleum wastewater.</title>
        <authorList>
            <person name="Li Q."/>
        </authorList>
    </citation>
    <scope>NUCLEOTIDE SEQUENCE [LARGE SCALE GENOMIC DNA]</scope>
    <source>
        <strain evidence="2 3">YB-6</strain>
    </source>
</reference>
<protein>
    <recommendedName>
        <fullName evidence="4">DUF3278 domain-containing protein</fullName>
    </recommendedName>
</protein>
<gene>
    <name evidence="2" type="ORF">KYD98_03225</name>
</gene>
<proteinExistence type="predicted"/>
<evidence type="ECO:0000313" key="2">
    <source>
        <dbReference type="EMBL" id="MBW6409091.1"/>
    </source>
</evidence>
<evidence type="ECO:0000256" key="1">
    <source>
        <dbReference type="SAM" id="Phobius"/>
    </source>
</evidence>
<evidence type="ECO:0008006" key="4">
    <source>
        <dbReference type="Google" id="ProtNLM"/>
    </source>
</evidence>
<feature type="transmembrane region" description="Helical" evidence="1">
    <location>
        <begin position="46"/>
        <end position="65"/>
    </location>
</feature>
<feature type="transmembrane region" description="Helical" evidence="1">
    <location>
        <begin position="117"/>
        <end position="139"/>
    </location>
</feature>
<dbReference type="EMBL" id="JAHXPT010000002">
    <property type="protein sequence ID" value="MBW6409091.1"/>
    <property type="molecule type" value="Genomic_DNA"/>
</dbReference>